<protein>
    <submittedName>
        <fullName evidence="1">Uncharacterized protein</fullName>
    </submittedName>
</protein>
<dbReference type="AlphaFoldDB" id="A0A9J5ZBB6"/>
<dbReference type="Proteomes" id="UP000824120">
    <property type="component" value="Chromosome 4"/>
</dbReference>
<gene>
    <name evidence="1" type="ORF">H5410_021548</name>
</gene>
<reference evidence="1 2" key="1">
    <citation type="submission" date="2020-09" db="EMBL/GenBank/DDBJ databases">
        <title>De no assembly of potato wild relative species, Solanum commersonii.</title>
        <authorList>
            <person name="Cho K."/>
        </authorList>
    </citation>
    <scope>NUCLEOTIDE SEQUENCE [LARGE SCALE GENOMIC DNA]</scope>
    <source>
        <strain evidence="1">LZ3.2</strain>
        <tissue evidence="1">Leaf</tissue>
    </source>
</reference>
<organism evidence="1 2">
    <name type="scientific">Solanum commersonii</name>
    <name type="common">Commerson's wild potato</name>
    <name type="synonym">Commerson's nightshade</name>
    <dbReference type="NCBI Taxonomy" id="4109"/>
    <lineage>
        <taxon>Eukaryota</taxon>
        <taxon>Viridiplantae</taxon>
        <taxon>Streptophyta</taxon>
        <taxon>Embryophyta</taxon>
        <taxon>Tracheophyta</taxon>
        <taxon>Spermatophyta</taxon>
        <taxon>Magnoliopsida</taxon>
        <taxon>eudicotyledons</taxon>
        <taxon>Gunneridae</taxon>
        <taxon>Pentapetalae</taxon>
        <taxon>asterids</taxon>
        <taxon>lamiids</taxon>
        <taxon>Solanales</taxon>
        <taxon>Solanaceae</taxon>
        <taxon>Solanoideae</taxon>
        <taxon>Solaneae</taxon>
        <taxon>Solanum</taxon>
    </lineage>
</organism>
<comment type="caution">
    <text evidence="1">The sequence shown here is derived from an EMBL/GenBank/DDBJ whole genome shotgun (WGS) entry which is preliminary data.</text>
</comment>
<evidence type="ECO:0000313" key="2">
    <source>
        <dbReference type="Proteomes" id="UP000824120"/>
    </source>
</evidence>
<feature type="non-terminal residue" evidence="1">
    <location>
        <position position="1"/>
    </location>
</feature>
<name>A0A9J5ZBB6_SOLCO</name>
<evidence type="ECO:0000313" key="1">
    <source>
        <dbReference type="EMBL" id="KAG5610267.1"/>
    </source>
</evidence>
<dbReference type="EMBL" id="JACXVP010000004">
    <property type="protein sequence ID" value="KAG5610267.1"/>
    <property type="molecule type" value="Genomic_DNA"/>
</dbReference>
<sequence length="89" mass="10140">KWESPIDSVIHPSSGSFPSVLAFNISASWTIGRYCTASQNYLAIRQLLLSTADLIFFLQGSTYWNKRRIKLKFSSSNRMSQIVLHKNKS</sequence>
<proteinExistence type="predicted"/>
<accession>A0A9J5ZBB6</accession>
<keyword evidence="2" id="KW-1185">Reference proteome</keyword>